<keyword evidence="3" id="KW-1185">Reference proteome</keyword>
<reference evidence="2 3" key="1">
    <citation type="submission" date="2019-08" db="EMBL/GenBank/DDBJ databases">
        <title>Genome of Aequorivita antarctica SW49 (type strain).</title>
        <authorList>
            <person name="Bowman J.P."/>
        </authorList>
    </citation>
    <scope>NUCLEOTIDE SEQUENCE [LARGE SCALE GENOMIC DNA]</scope>
    <source>
        <strain evidence="2 3">SW49</strain>
    </source>
</reference>
<keyword evidence="1" id="KW-0732">Signal</keyword>
<dbReference type="AlphaFoldDB" id="A0A5C6Z4B2"/>
<dbReference type="EMBL" id="VORT01000002">
    <property type="protein sequence ID" value="TXD74284.1"/>
    <property type="molecule type" value="Genomic_DNA"/>
</dbReference>
<protein>
    <submittedName>
        <fullName evidence="2">Outer membrane lipoprotein-sorting protein</fullName>
    </submittedName>
</protein>
<dbReference type="Proteomes" id="UP000321497">
    <property type="component" value="Unassembled WGS sequence"/>
</dbReference>
<organism evidence="2 3">
    <name type="scientific">Aequorivita antarctica</name>
    <dbReference type="NCBI Taxonomy" id="153266"/>
    <lineage>
        <taxon>Bacteria</taxon>
        <taxon>Pseudomonadati</taxon>
        <taxon>Bacteroidota</taxon>
        <taxon>Flavobacteriia</taxon>
        <taxon>Flavobacteriales</taxon>
        <taxon>Flavobacteriaceae</taxon>
        <taxon>Aequorivita</taxon>
    </lineage>
</organism>
<gene>
    <name evidence="2" type="ORF">ESU54_03265</name>
</gene>
<dbReference type="RefSeq" id="WP_111843715.1">
    <property type="nucleotide sequence ID" value="NZ_UEGI01000003.1"/>
</dbReference>
<evidence type="ECO:0000313" key="3">
    <source>
        <dbReference type="Proteomes" id="UP000321497"/>
    </source>
</evidence>
<dbReference type="OrthoDB" id="128937at2"/>
<sequence length="258" mass="28750">MKILKTLTIAFLLTAIAPVSAQTADEILNNYFENTGGIENWKAIKGIQFEGKVNFQGMELPVEMIQTKDGKSMAKASFQGQNFYQNVFDGETLWSTNQMTMQEEKSDAEATGNYKNEINDFLSPFIDYKQNGYTVELIGKETIEGTETYKIKLVKEPVMVDGKEEQDISFHYFDTENFVPIVVEQEVKSGPAAGMVSQTKLSDYQEVSGLYFPFSILEGAKGQPGGQAITITNIILNPEVDDAIFAFPVTETNPVIKE</sequence>
<evidence type="ECO:0000256" key="1">
    <source>
        <dbReference type="SAM" id="SignalP"/>
    </source>
</evidence>
<name>A0A5C6Z4B2_9FLAO</name>
<dbReference type="Gene3D" id="2.50.20.10">
    <property type="entry name" value="Lipoprotein localisation LolA/LolB/LppX"/>
    <property type="match status" value="1"/>
</dbReference>
<evidence type="ECO:0000313" key="2">
    <source>
        <dbReference type="EMBL" id="TXD74284.1"/>
    </source>
</evidence>
<accession>A0A5C6Z4B2</accession>
<comment type="caution">
    <text evidence="2">The sequence shown here is derived from an EMBL/GenBank/DDBJ whole genome shotgun (WGS) entry which is preliminary data.</text>
</comment>
<proteinExistence type="predicted"/>
<feature type="chain" id="PRO_5022983151" evidence="1">
    <location>
        <begin position="22"/>
        <end position="258"/>
    </location>
</feature>
<feature type="signal peptide" evidence="1">
    <location>
        <begin position="1"/>
        <end position="21"/>
    </location>
</feature>
<keyword evidence="2" id="KW-0449">Lipoprotein</keyword>